<name>A0A1G5Z667_9HYPH</name>
<sequence>MAIRMENRLEAMTILACNDPACCPTGISDAHGPVTGELHCNDLGAPGKYRALSGMIKHRANCCIRLTQLQSVASS</sequence>
<reference evidence="1 2" key="1">
    <citation type="submission" date="2016-10" db="EMBL/GenBank/DDBJ databases">
        <authorList>
            <person name="de Groot N.N."/>
        </authorList>
    </citation>
    <scope>NUCLEOTIDE SEQUENCE [LARGE SCALE GENOMIC DNA]</scope>
    <source>
        <strain evidence="1 2">CGMCC 1.12097</strain>
    </source>
</reference>
<gene>
    <name evidence="1" type="ORF">SAMN02927914_04275</name>
</gene>
<protein>
    <submittedName>
        <fullName evidence="1">Uncharacterized protein</fullName>
    </submittedName>
</protein>
<evidence type="ECO:0000313" key="1">
    <source>
        <dbReference type="EMBL" id="SDA90087.1"/>
    </source>
</evidence>
<dbReference type="Proteomes" id="UP000198588">
    <property type="component" value="Unassembled WGS sequence"/>
</dbReference>
<accession>A0A1G5Z667</accession>
<dbReference type="AlphaFoldDB" id="A0A1G5Z667"/>
<evidence type="ECO:0000313" key="2">
    <source>
        <dbReference type="Proteomes" id="UP000198588"/>
    </source>
</evidence>
<proteinExistence type="predicted"/>
<organism evidence="1 2">
    <name type="scientific">Mesorhizobium qingshengii</name>
    <dbReference type="NCBI Taxonomy" id="1165689"/>
    <lineage>
        <taxon>Bacteria</taxon>
        <taxon>Pseudomonadati</taxon>
        <taxon>Pseudomonadota</taxon>
        <taxon>Alphaproteobacteria</taxon>
        <taxon>Hyphomicrobiales</taxon>
        <taxon>Phyllobacteriaceae</taxon>
        <taxon>Mesorhizobium</taxon>
    </lineage>
</organism>
<dbReference type="EMBL" id="FMXM01000014">
    <property type="protein sequence ID" value="SDA90087.1"/>
    <property type="molecule type" value="Genomic_DNA"/>
</dbReference>